<keyword evidence="2" id="KW-0812">Transmembrane</keyword>
<feature type="compositionally biased region" description="Gly residues" evidence="1">
    <location>
        <begin position="1"/>
        <end position="11"/>
    </location>
</feature>
<name>A0A345SUS0_9ACTN</name>
<evidence type="ECO:0000313" key="3">
    <source>
        <dbReference type="EMBL" id="AXI77475.1"/>
    </source>
</evidence>
<evidence type="ECO:0000313" key="4">
    <source>
        <dbReference type="Proteomes" id="UP000249340"/>
    </source>
</evidence>
<keyword evidence="2" id="KW-1133">Transmembrane helix</keyword>
<dbReference type="AlphaFoldDB" id="A0A345SUS0"/>
<dbReference type="RefSeq" id="WP_111489954.1">
    <property type="nucleotide sequence ID" value="NZ_CP031264.1"/>
</dbReference>
<organism evidence="3 4">
    <name type="scientific">Peterkaempfera bronchialis</name>
    <dbReference type="NCBI Taxonomy" id="2126346"/>
    <lineage>
        <taxon>Bacteria</taxon>
        <taxon>Bacillati</taxon>
        <taxon>Actinomycetota</taxon>
        <taxon>Actinomycetes</taxon>
        <taxon>Kitasatosporales</taxon>
        <taxon>Streptomycetaceae</taxon>
        <taxon>Peterkaempfera</taxon>
    </lineage>
</organism>
<reference evidence="4" key="1">
    <citation type="submission" date="2018-07" db="EMBL/GenBank/DDBJ databases">
        <title>Streptacidiphilus bronchialis DSM 106435 chromosome.</title>
        <authorList>
            <person name="Batra D."/>
            <person name="Gulvik C.A."/>
        </authorList>
    </citation>
    <scope>NUCLEOTIDE SEQUENCE [LARGE SCALE GENOMIC DNA]</scope>
    <source>
        <strain evidence="4">DSM 106435</strain>
    </source>
</reference>
<accession>A0A345SUS0</accession>
<sequence>MGMTGDMGGAGPQDTEAVIDLTPPAPEPAAPGPGPRWLGPLVVIGLPVALAAVVGTLLYRQLSAPDGTDARACPGSTESLDSATARYGVRLPAGAVDVHYLADPGGAGGAKVPLHLAYRVPRATLDASMEANGLALRAETSTGWLGASRMCGLEEPSTGVARWTGVLLPTGYPVTGQVSVSGNPDTAQVLLQVGG</sequence>
<dbReference type="Proteomes" id="UP000249340">
    <property type="component" value="Chromosome"/>
</dbReference>
<dbReference type="OrthoDB" id="4242739at2"/>
<proteinExistence type="predicted"/>
<keyword evidence="4" id="KW-1185">Reference proteome</keyword>
<gene>
    <name evidence="3" type="ORF">C7M71_008505</name>
</gene>
<evidence type="ECO:0000256" key="2">
    <source>
        <dbReference type="SAM" id="Phobius"/>
    </source>
</evidence>
<dbReference type="EMBL" id="CP031264">
    <property type="protein sequence ID" value="AXI77475.1"/>
    <property type="molecule type" value="Genomic_DNA"/>
</dbReference>
<feature type="compositionally biased region" description="Pro residues" evidence="1">
    <location>
        <begin position="23"/>
        <end position="32"/>
    </location>
</feature>
<feature type="region of interest" description="Disordered" evidence="1">
    <location>
        <begin position="1"/>
        <end position="32"/>
    </location>
</feature>
<dbReference type="KEGG" id="stri:C7M71_008505"/>
<feature type="transmembrane region" description="Helical" evidence="2">
    <location>
        <begin position="37"/>
        <end position="59"/>
    </location>
</feature>
<keyword evidence="2" id="KW-0472">Membrane</keyword>
<evidence type="ECO:0000256" key="1">
    <source>
        <dbReference type="SAM" id="MobiDB-lite"/>
    </source>
</evidence>
<protein>
    <submittedName>
        <fullName evidence="3">Uncharacterized protein</fullName>
    </submittedName>
</protein>